<dbReference type="InterPro" id="IPR011990">
    <property type="entry name" value="TPR-like_helical_dom_sf"/>
</dbReference>
<dbReference type="Gene3D" id="1.25.40.10">
    <property type="entry name" value="Tetratricopeptide repeat domain"/>
    <property type="match status" value="1"/>
</dbReference>
<gene>
    <name evidence="4" type="ORF">FQA47_016346</name>
</gene>
<proteinExistence type="predicted"/>
<comment type="caution">
    <text evidence="4">The sequence shown here is derived from an EMBL/GenBank/DDBJ whole genome shotgun (WGS) entry which is preliminary data.</text>
</comment>
<dbReference type="InterPro" id="IPR052311">
    <property type="entry name" value="MMS22L-TONSL_complex_comp"/>
</dbReference>
<evidence type="ECO:0000256" key="3">
    <source>
        <dbReference type="ARBA" id="ARBA00023242"/>
    </source>
</evidence>
<dbReference type="PANTHER" id="PTHR46358:SF1">
    <property type="entry name" value="TONSOKU-LIKE PROTEIN"/>
    <property type="match status" value="1"/>
</dbReference>
<dbReference type="Pfam" id="PF13424">
    <property type="entry name" value="TPR_12"/>
    <property type="match status" value="1"/>
</dbReference>
<dbReference type="PANTHER" id="PTHR46358">
    <property type="entry name" value="TONSOKU-LIKE PROTEIN"/>
    <property type="match status" value="1"/>
</dbReference>
<protein>
    <submittedName>
        <fullName evidence="4">Tonsoku-like protein</fullName>
    </submittedName>
</protein>
<dbReference type="GO" id="GO:0043596">
    <property type="term" value="C:nuclear replication fork"/>
    <property type="evidence" value="ECO:0007669"/>
    <property type="project" value="TreeGrafter"/>
</dbReference>
<organism evidence="4 5">
    <name type="scientific">Oryzias melastigma</name>
    <name type="common">Marine medaka</name>
    <dbReference type="NCBI Taxonomy" id="30732"/>
    <lineage>
        <taxon>Eukaryota</taxon>
        <taxon>Metazoa</taxon>
        <taxon>Chordata</taxon>
        <taxon>Craniata</taxon>
        <taxon>Vertebrata</taxon>
        <taxon>Euteleostomi</taxon>
        <taxon>Actinopterygii</taxon>
        <taxon>Neopterygii</taxon>
        <taxon>Teleostei</taxon>
        <taxon>Neoteleostei</taxon>
        <taxon>Acanthomorphata</taxon>
        <taxon>Ovalentaria</taxon>
        <taxon>Atherinomorphae</taxon>
        <taxon>Beloniformes</taxon>
        <taxon>Adrianichthyidae</taxon>
        <taxon>Oryziinae</taxon>
        <taxon>Oryzias</taxon>
    </lineage>
</organism>
<comment type="subcellular location">
    <subcellularLocation>
        <location evidence="1">Nucleus</location>
    </subcellularLocation>
</comment>
<sequence length="216" mass="24372">MSSLREIKLLQKAKSKAQASKNLKEEANICNQLGELLSRNGDYEAAIREHQQELVLSESLEDVIGRAVANRKIGECFAEMGNIKAALKHQQCHLDLARSVGDHAEEQRALATIGRTYLFRYESDQSKSSLRKAEDAFRKSLAIVDERLGGTVPEREIAEMKARLFLNLGIVCDHLGESKRCSEFIRLSVFIAEKSQLLEDLYRANFNLGNIFFRNG</sequence>
<keyword evidence="2" id="KW-0677">Repeat</keyword>
<evidence type="ECO:0000313" key="5">
    <source>
        <dbReference type="Proteomes" id="UP000646548"/>
    </source>
</evidence>
<evidence type="ECO:0000256" key="2">
    <source>
        <dbReference type="ARBA" id="ARBA00022737"/>
    </source>
</evidence>
<dbReference type="EMBL" id="WKFB01000479">
    <property type="protein sequence ID" value="KAF6721847.1"/>
    <property type="molecule type" value="Genomic_DNA"/>
</dbReference>
<evidence type="ECO:0000313" key="4">
    <source>
        <dbReference type="EMBL" id="KAF6721847.1"/>
    </source>
</evidence>
<reference evidence="4" key="1">
    <citation type="journal article" name="BMC Genomics">
        <title>Long-read sequencing and de novo genome assembly of marine medaka (Oryzias melastigma).</title>
        <authorList>
            <person name="Liang P."/>
            <person name="Saqib H.S.A."/>
            <person name="Ni X."/>
            <person name="Shen Y."/>
        </authorList>
    </citation>
    <scope>NUCLEOTIDE SEQUENCE</scope>
    <source>
        <strain evidence="4">Bigg-433</strain>
    </source>
</reference>
<name>A0A834F8A4_ORYME</name>
<dbReference type="GO" id="GO:0000724">
    <property type="term" value="P:double-strand break repair via homologous recombination"/>
    <property type="evidence" value="ECO:0007669"/>
    <property type="project" value="TreeGrafter"/>
</dbReference>
<dbReference type="SMART" id="SM00028">
    <property type="entry name" value="TPR"/>
    <property type="match status" value="3"/>
</dbReference>
<dbReference type="AlphaFoldDB" id="A0A834F8A4"/>
<dbReference type="SUPFAM" id="SSF48452">
    <property type="entry name" value="TPR-like"/>
    <property type="match status" value="1"/>
</dbReference>
<evidence type="ECO:0000256" key="1">
    <source>
        <dbReference type="ARBA" id="ARBA00004123"/>
    </source>
</evidence>
<dbReference type="Pfam" id="PF13181">
    <property type="entry name" value="TPR_8"/>
    <property type="match status" value="1"/>
</dbReference>
<dbReference type="InterPro" id="IPR019734">
    <property type="entry name" value="TPR_rpt"/>
</dbReference>
<accession>A0A834F8A4</accession>
<dbReference type="GO" id="GO:0031297">
    <property type="term" value="P:replication fork processing"/>
    <property type="evidence" value="ECO:0007669"/>
    <property type="project" value="TreeGrafter"/>
</dbReference>
<dbReference type="Proteomes" id="UP000646548">
    <property type="component" value="Unassembled WGS sequence"/>
</dbReference>
<keyword evidence="3" id="KW-0539">Nucleus</keyword>